<keyword evidence="2" id="KW-1185">Reference proteome</keyword>
<accession>A0A087URT7</accession>
<proteinExistence type="predicted"/>
<sequence length="103" mass="12282">MEEEADEKILLEDCPRNQERHDGARLIRNSVNLPSVIPELTVYVHLFLSEGIQMRLDLEADWILKTQKEERYFTSKIFSNLKPFMNFVGHSFRFKEYDVVKTF</sequence>
<dbReference type="EMBL" id="KK121261">
    <property type="protein sequence ID" value="KFM80076.1"/>
    <property type="molecule type" value="Genomic_DNA"/>
</dbReference>
<feature type="non-terminal residue" evidence="1">
    <location>
        <position position="103"/>
    </location>
</feature>
<evidence type="ECO:0000313" key="2">
    <source>
        <dbReference type="Proteomes" id="UP000054359"/>
    </source>
</evidence>
<evidence type="ECO:0000313" key="1">
    <source>
        <dbReference type="EMBL" id="KFM80076.1"/>
    </source>
</evidence>
<gene>
    <name evidence="1" type="ORF">X975_20070</name>
</gene>
<dbReference type="Proteomes" id="UP000054359">
    <property type="component" value="Unassembled WGS sequence"/>
</dbReference>
<dbReference type="AlphaFoldDB" id="A0A087URT7"/>
<reference evidence="1 2" key="1">
    <citation type="submission" date="2013-11" db="EMBL/GenBank/DDBJ databases">
        <title>Genome sequencing of Stegodyphus mimosarum.</title>
        <authorList>
            <person name="Bechsgaard J."/>
        </authorList>
    </citation>
    <scope>NUCLEOTIDE SEQUENCE [LARGE SCALE GENOMIC DNA]</scope>
</reference>
<name>A0A087URT7_STEMI</name>
<protein>
    <submittedName>
        <fullName evidence="1">Uncharacterized protein</fullName>
    </submittedName>
</protein>
<organism evidence="1 2">
    <name type="scientific">Stegodyphus mimosarum</name>
    <name type="common">African social velvet spider</name>
    <dbReference type="NCBI Taxonomy" id="407821"/>
    <lineage>
        <taxon>Eukaryota</taxon>
        <taxon>Metazoa</taxon>
        <taxon>Ecdysozoa</taxon>
        <taxon>Arthropoda</taxon>
        <taxon>Chelicerata</taxon>
        <taxon>Arachnida</taxon>
        <taxon>Araneae</taxon>
        <taxon>Araneomorphae</taxon>
        <taxon>Entelegynae</taxon>
        <taxon>Eresoidea</taxon>
        <taxon>Eresidae</taxon>
        <taxon>Stegodyphus</taxon>
    </lineage>
</organism>